<sequence length="224" mass="25211">MFQQVDFNRRPGRMSSKPINFSVILKLSNVNLQEKAYRDGLVEQLYDLTLEYLHSQAHCIAFPELALPMVLQGLLGGRLRLSYNGLSCPGLVGGALFLGTGLRMSLTGMEAPQAAPPWGPHVGADGLKSFLRECKVANYCRQVQQLLGKVQENSEHICSRRQRVSFGVSDQQAVEAWEKLTREEGTPLTLYYSNWRKLRDREIQLEISGKERVRLGVGAWEMGM</sequence>
<comment type="similarity">
    <text evidence="2">Belongs to the NOC2 family.</text>
</comment>
<protein>
    <submittedName>
        <fullName evidence="4">Nucleolar complex protein 2</fullName>
    </submittedName>
</protein>
<dbReference type="Pfam" id="PF03715">
    <property type="entry name" value="Noc2"/>
    <property type="match status" value="2"/>
</dbReference>
<comment type="subcellular location">
    <subcellularLocation>
        <location evidence="1">Nucleus</location>
    </subcellularLocation>
</comment>
<evidence type="ECO:0000256" key="1">
    <source>
        <dbReference type="ARBA" id="ARBA00004123"/>
    </source>
</evidence>
<dbReference type="InterPro" id="IPR005343">
    <property type="entry name" value="Noc2"/>
</dbReference>
<accession>A0ABQ9V8J4</accession>
<name>A0ABQ9V8J4_SAGOE</name>
<organism evidence="4 5">
    <name type="scientific">Saguinus oedipus</name>
    <name type="common">Cotton-top tamarin</name>
    <name type="synonym">Oedipomidas oedipus</name>
    <dbReference type="NCBI Taxonomy" id="9490"/>
    <lineage>
        <taxon>Eukaryota</taxon>
        <taxon>Metazoa</taxon>
        <taxon>Chordata</taxon>
        <taxon>Craniata</taxon>
        <taxon>Vertebrata</taxon>
        <taxon>Euteleostomi</taxon>
        <taxon>Mammalia</taxon>
        <taxon>Eutheria</taxon>
        <taxon>Euarchontoglires</taxon>
        <taxon>Primates</taxon>
        <taxon>Haplorrhini</taxon>
        <taxon>Platyrrhini</taxon>
        <taxon>Cebidae</taxon>
        <taxon>Callitrichinae</taxon>
        <taxon>Saguinus</taxon>
    </lineage>
</organism>
<evidence type="ECO:0000256" key="3">
    <source>
        <dbReference type="ARBA" id="ARBA00023242"/>
    </source>
</evidence>
<reference evidence="4 5" key="1">
    <citation type="submission" date="2023-05" db="EMBL/GenBank/DDBJ databases">
        <title>B98-5 Cell Line De Novo Hybrid Assembly: An Optical Mapping Approach.</title>
        <authorList>
            <person name="Kananen K."/>
            <person name="Auerbach J.A."/>
            <person name="Kautto E."/>
            <person name="Blachly J.S."/>
        </authorList>
    </citation>
    <scope>NUCLEOTIDE SEQUENCE [LARGE SCALE GENOMIC DNA]</scope>
    <source>
        <strain evidence="4">B95-8</strain>
        <tissue evidence="4">Cell line</tissue>
    </source>
</reference>
<evidence type="ECO:0000256" key="2">
    <source>
        <dbReference type="ARBA" id="ARBA00005907"/>
    </source>
</evidence>
<comment type="caution">
    <text evidence="4">The sequence shown here is derived from an EMBL/GenBank/DDBJ whole genome shotgun (WGS) entry which is preliminary data.</text>
</comment>
<gene>
    <name evidence="4" type="primary">NOC2L_2</name>
    <name evidence="4" type="ORF">P7K49_015085</name>
</gene>
<proteinExistence type="inferred from homology"/>
<evidence type="ECO:0000313" key="4">
    <source>
        <dbReference type="EMBL" id="KAK2105571.1"/>
    </source>
</evidence>
<keyword evidence="5" id="KW-1185">Reference proteome</keyword>
<dbReference type="Proteomes" id="UP001266305">
    <property type="component" value="Unassembled WGS sequence"/>
</dbReference>
<dbReference type="PANTHER" id="PTHR12687">
    <property type="entry name" value="NUCLEOLAR COMPLEX 2 AND RAD4-RELATED"/>
    <property type="match status" value="1"/>
</dbReference>
<evidence type="ECO:0000313" key="5">
    <source>
        <dbReference type="Proteomes" id="UP001266305"/>
    </source>
</evidence>
<keyword evidence="3" id="KW-0539">Nucleus</keyword>
<dbReference type="PANTHER" id="PTHR12687:SF4">
    <property type="entry name" value="NUCLEOLAR COMPLEX PROTEIN 2 HOMOLOG"/>
    <property type="match status" value="1"/>
</dbReference>
<dbReference type="EMBL" id="JASSZA010000007">
    <property type="protein sequence ID" value="KAK2105571.1"/>
    <property type="molecule type" value="Genomic_DNA"/>
</dbReference>